<accession>A0A2V1DWK9</accession>
<evidence type="ECO:0000256" key="2">
    <source>
        <dbReference type="SAM" id="MobiDB-lite"/>
    </source>
</evidence>
<reference evidence="4 5" key="1">
    <citation type="journal article" date="2018" name="Sci. Rep.">
        <title>Comparative genomics provides insights into the lifestyle and reveals functional heterogeneity of dark septate endophytic fungi.</title>
        <authorList>
            <person name="Knapp D.G."/>
            <person name="Nemeth J.B."/>
            <person name="Barry K."/>
            <person name="Hainaut M."/>
            <person name="Henrissat B."/>
            <person name="Johnson J."/>
            <person name="Kuo A."/>
            <person name="Lim J.H.P."/>
            <person name="Lipzen A."/>
            <person name="Nolan M."/>
            <person name="Ohm R.A."/>
            <person name="Tamas L."/>
            <person name="Grigoriev I.V."/>
            <person name="Spatafora J.W."/>
            <person name="Nagy L.G."/>
            <person name="Kovacs G.M."/>
        </authorList>
    </citation>
    <scope>NUCLEOTIDE SEQUENCE [LARGE SCALE GENOMIC DNA]</scope>
    <source>
        <strain evidence="4 5">DSE2036</strain>
    </source>
</reference>
<gene>
    <name evidence="4" type="ORF">DM02DRAFT_641749</name>
</gene>
<feature type="domain" description="Nephrocystin 3-like N-terminal" evidence="3">
    <location>
        <begin position="71"/>
        <end position="246"/>
    </location>
</feature>
<sequence length="509" mass="57810">MSPAGPDFQSHGPVQGNNVLQGLTTGDNTIINFRESGKGGTPQNEREACLRTLGFLEINSREQDISAPVEQTCDWLFDTLEFKTWRNRTYLASNNGVLCIKGKPGAGKSTLMKHMLEHCENAFPDDMIIAYFFNARGSTLEKSPLGMLRSIAFQLVKKDDTPFKQFLIKFQDKNITSQGREWEWQPRELKAFITSVIKRWKSKPLLLFVDALDECNEAEMQDVVDFLESLSIDASQPGTTLRLCLSRRHHPPLRIAKCLELIVEDNEDHRKDIATYVRAKLAKRDAKIEAEIQRKAQGIFMWVVLVVRLLNKAAFKVRGKKKAMQDALEKIPGELEEVFRIMFKENDEDMPETVLMLQWVLFARQSLTPEKLYAAVEAGDTGLCQSSDIDCDSIQQSIEHISKGLIEIRRPYGDITTVQFIHLSVKDFLLRNKRLQTLDQTLEPDPVTASHRRLWACCWSHIRQVSSTSSTQHITYSTMPKKPYMKEPLDKQTLKSKGGCETVAAGSNG</sequence>
<dbReference type="PANTHER" id="PTHR10039:SF5">
    <property type="entry name" value="NACHT DOMAIN-CONTAINING PROTEIN"/>
    <property type="match status" value="1"/>
</dbReference>
<evidence type="ECO:0000313" key="5">
    <source>
        <dbReference type="Proteomes" id="UP000244855"/>
    </source>
</evidence>
<evidence type="ECO:0000256" key="1">
    <source>
        <dbReference type="ARBA" id="ARBA00022737"/>
    </source>
</evidence>
<dbReference type="InterPro" id="IPR027417">
    <property type="entry name" value="P-loop_NTPase"/>
</dbReference>
<dbReference type="EMBL" id="KZ805354">
    <property type="protein sequence ID" value="PVI01694.1"/>
    <property type="molecule type" value="Genomic_DNA"/>
</dbReference>
<dbReference type="Pfam" id="PF24883">
    <property type="entry name" value="NPHP3_N"/>
    <property type="match status" value="1"/>
</dbReference>
<evidence type="ECO:0000313" key="4">
    <source>
        <dbReference type="EMBL" id="PVI01694.1"/>
    </source>
</evidence>
<dbReference type="STRING" id="97972.A0A2V1DWK9"/>
<organism evidence="4 5">
    <name type="scientific">Periconia macrospinosa</name>
    <dbReference type="NCBI Taxonomy" id="97972"/>
    <lineage>
        <taxon>Eukaryota</taxon>
        <taxon>Fungi</taxon>
        <taxon>Dikarya</taxon>
        <taxon>Ascomycota</taxon>
        <taxon>Pezizomycotina</taxon>
        <taxon>Dothideomycetes</taxon>
        <taxon>Pleosporomycetidae</taxon>
        <taxon>Pleosporales</taxon>
        <taxon>Massarineae</taxon>
        <taxon>Periconiaceae</taxon>
        <taxon>Periconia</taxon>
    </lineage>
</organism>
<proteinExistence type="predicted"/>
<dbReference type="Proteomes" id="UP000244855">
    <property type="component" value="Unassembled WGS sequence"/>
</dbReference>
<evidence type="ECO:0000259" key="3">
    <source>
        <dbReference type="Pfam" id="PF24883"/>
    </source>
</evidence>
<name>A0A2V1DWK9_9PLEO</name>
<keyword evidence="1" id="KW-0677">Repeat</keyword>
<feature type="region of interest" description="Disordered" evidence="2">
    <location>
        <begin position="1"/>
        <end position="21"/>
    </location>
</feature>
<dbReference type="Gene3D" id="3.40.50.300">
    <property type="entry name" value="P-loop containing nucleotide triphosphate hydrolases"/>
    <property type="match status" value="1"/>
</dbReference>
<dbReference type="AlphaFoldDB" id="A0A2V1DWK9"/>
<keyword evidence="5" id="KW-1185">Reference proteome</keyword>
<dbReference type="InterPro" id="IPR056884">
    <property type="entry name" value="NPHP3-like_N"/>
</dbReference>
<dbReference type="PANTHER" id="PTHR10039">
    <property type="entry name" value="AMELOGENIN"/>
    <property type="match status" value="1"/>
</dbReference>
<dbReference type="OrthoDB" id="194358at2759"/>
<protein>
    <recommendedName>
        <fullName evidence="3">Nephrocystin 3-like N-terminal domain-containing protein</fullName>
    </recommendedName>
</protein>
<dbReference type="SUPFAM" id="SSF52540">
    <property type="entry name" value="P-loop containing nucleoside triphosphate hydrolases"/>
    <property type="match status" value="1"/>
</dbReference>